<sequence>MKTFFCSILMGLLFGLNFSAQADPIQDLSMNAYKAGWFPNFYQGQAMTCPKACEVWVGTRAEQEKTTDIVSTKDVAYVCKITRDPAIIMDPQNDPSSHWIYGSQFDDVAACFATRNIGSDLFMCLCVDY</sequence>
<comment type="caution">
    <text evidence="2">The sequence shown here is derived from an EMBL/GenBank/DDBJ whole genome shotgun (WGS) entry which is preliminary data.</text>
</comment>
<evidence type="ECO:0000256" key="1">
    <source>
        <dbReference type="SAM" id="SignalP"/>
    </source>
</evidence>
<keyword evidence="3" id="KW-1185">Reference proteome</keyword>
<organism evidence="2 3">
    <name type="scientific">Shewanella surugensis</name>
    <dbReference type="NCBI Taxonomy" id="212020"/>
    <lineage>
        <taxon>Bacteria</taxon>
        <taxon>Pseudomonadati</taxon>
        <taxon>Pseudomonadota</taxon>
        <taxon>Gammaproteobacteria</taxon>
        <taxon>Alteromonadales</taxon>
        <taxon>Shewanellaceae</taxon>
        <taxon>Shewanella</taxon>
    </lineage>
</organism>
<dbReference type="EMBL" id="JAKIKS010000044">
    <property type="protein sequence ID" value="MCL1125293.1"/>
    <property type="molecule type" value="Genomic_DNA"/>
</dbReference>
<gene>
    <name evidence="2" type="ORF">L2764_12600</name>
</gene>
<proteinExistence type="predicted"/>
<evidence type="ECO:0000313" key="2">
    <source>
        <dbReference type="EMBL" id="MCL1125293.1"/>
    </source>
</evidence>
<name>A0ABT0LC96_9GAMM</name>
<protein>
    <submittedName>
        <fullName evidence="2">Uncharacterized protein</fullName>
    </submittedName>
</protein>
<dbReference type="Proteomes" id="UP001203423">
    <property type="component" value="Unassembled WGS sequence"/>
</dbReference>
<accession>A0ABT0LC96</accession>
<dbReference type="RefSeq" id="WP_248940607.1">
    <property type="nucleotide sequence ID" value="NZ_JAKIKS010000044.1"/>
</dbReference>
<keyword evidence="1" id="KW-0732">Signal</keyword>
<reference evidence="2 3" key="1">
    <citation type="submission" date="2022-01" db="EMBL/GenBank/DDBJ databases">
        <title>Whole genome-based taxonomy of the Shewanellaceae.</title>
        <authorList>
            <person name="Martin-Rodriguez A.J."/>
        </authorList>
    </citation>
    <scope>NUCLEOTIDE SEQUENCE [LARGE SCALE GENOMIC DNA]</scope>
    <source>
        <strain evidence="2 3">DSM 17177</strain>
    </source>
</reference>
<feature type="signal peptide" evidence="1">
    <location>
        <begin position="1"/>
        <end position="22"/>
    </location>
</feature>
<evidence type="ECO:0000313" key="3">
    <source>
        <dbReference type="Proteomes" id="UP001203423"/>
    </source>
</evidence>
<feature type="chain" id="PRO_5045366298" evidence="1">
    <location>
        <begin position="23"/>
        <end position="129"/>
    </location>
</feature>